<dbReference type="NCBIfam" id="TIGR00092">
    <property type="entry name" value="redox-regulated ATPase YchF"/>
    <property type="match status" value="1"/>
</dbReference>
<evidence type="ECO:0000256" key="3">
    <source>
        <dbReference type="ARBA" id="ARBA00022741"/>
    </source>
</evidence>
<feature type="domain" description="OBG-type G" evidence="5">
    <location>
        <begin position="3"/>
        <end position="255"/>
    </location>
</feature>
<dbReference type="PROSITE" id="PS51880">
    <property type="entry name" value="TGS"/>
    <property type="match status" value="1"/>
</dbReference>
<gene>
    <name evidence="7" type="ORF">S06H3_04920</name>
</gene>
<dbReference type="GO" id="GO:0046872">
    <property type="term" value="F:metal ion binding"/>
    <property type="evidence" value="ECO:0007669"/>
    <property type="project" value="UniProtKB-KW"/>
</dbReference>
<dbReference type="SUPFAM" id="SSF81271">
    <property type="entry name" value="TGS-like"/>
    <property type="match status" value="1"/>
</dbReference>
<keyword evidence="4" id="KW-0067">ATP-binding</keyword>
<comment type="caution">
    <text evidence="7">The sequence shown here is derived from an EMBL/GenBank/DDBJ whole genome shotgun (WGS) entry which is preliminary data.</text>
</comment>
<evidence type="ECO:0000259" key="6">
    <source>
        <dbReference type="PROSITE" id="PS51880"/>
    </source>
</evidence>
<organism evidence="7">
    <name type="scientific">marine sediment metagenome</name>
    <dbReference type="NCBI Taxonomy" id="412755"/>
    <lineage>
        <taxon>unclassified sequences</taxon>
        <taxon>metagenomes</taxon>
        <taxon>ecological metagenomes</taxon>
    </lineage>
</organism>
<accession>X1LC50</accession>
<dbReference type="Pfam" id="PF06071">
    <property type="entry name" value="YchF-GTPase_C"/>
    <property type="match status" value="1"/>
</dbReference>
<dbReference type="InterPro" id="IPR012676">
    <property type="entry name" value="TGS-like"/>
</dbReference>
<keyword evidence="3" id="KW-0547">Nucleotide-binding</keyword>
<dbReference type="FunFam" id="3.10.20.30:FF:000001">
    <property type="entry name" value="Ribosome-binding ATPase YchF"/>
    <property type="match status" value="1"/>
</dbReference>
<evidence type="ECO:0000256" key="4">
    <source>
        <dbReference type="ARBA" id="ARBA00022840"/>
    </source>
</evidence>
<evidence type="ECO:0008006" key="8">
    <source>
        <dbReference type="Google" id="ProtNLM"/>
    </source>
</evidence>
<dbReference type="GO" id="GO:0005737">
    <property type="term" value="C:cytoplasm"/>
    <property type="evidence" value="ECO:0007669"/>
    <property type="project" value="TreeGrafter"/>
</dbReference>
<sequence>MGFTCGLVGLPNVGKSTIFNALCGAGARVESYPFCTIEANVGTVAVPDPRLDRLAALYPDKKKVPTHLEFIDIAGLVAKASEGEGMGNQFLSEIRSVDAILHVVRCFADANVAHVSGEIDPVRDIEVVETELLLKDYETLGRVWERLKREAKGADRRALARRLEAWEGLVEKVAQGVPIRSLTIDRGIEALLRETSPLTAKSLLYVVNVGEEGENECSRAVKRIAGGHDSEVIVIRGRIEAEIVEVAASEEERSIYLGEWGLENTGLEGLIHAGYRALALITFFTFEGPEVRAWTVPQGTTAPKAGAKIHSDFEERFVLAEVMNLGELLATGSEKALREAGHVHRAGHDYVVKDGDVIHFICA</sequence>
<dbReference type="InterPro" id="IPR027417">
    <property type="entry name" value="P-loop_NTPase"/>
</dbReference>
<dbReference type="InterPro" id="IPR006073">
    <property type="entry name" value="GTP-bd"/>
</dbReference>
<dbReference type="PIRSF" id="PIRSF006641">
    <property type="entry name" value="CHP00092"/>
    <property type="match status" value="1"/>
</dbReference>
<evidence type="ECO:0000259" key="5">
    <source>
        <dbReference type="PROSITE" id="PS51710"/>
    </source>
</evidence>
<dbReference type="Gene3D" id="3.40.50.300">
    <property type="entry name" value="P-loop containing nucleotide triphosphate hydrolases"/>
    <property type="match status" value="1"/>
</dbReference>
<dbReference type="PANTHER" id="PTHR23305:SF18">
    <property type="entry name" value="OBG-TYPE G DOMAIN-CONTAINING PROTEIN"/>
    <property type="match status" value="1"/>
</dbReference>
<dbReference type="GO" id="GO:0005524">
    <property type="term" value="F:ATP binding"/>
    <property type="evidence" value="ECO:0007669"/>
    <property type="project" value="UniProtKB-KW"/>
</dbReference>
<proteinExistence type="predicted"/>
<dbReference type="FunFam" id="1.10.150.300:FF:000001">
    <property type="entry name" value="Ribosome-binding ATPase YchF"/>
    <property type="match status" value="1"/>
</dbReference>
<comment type="cofactor">
    <cofactor evidence="1">
        <name>Mg(2+)</name>
        <dbReference type="ChEBI" id="CHEBI:18420"/>
    </cofactor>
</comment>
<dbReference type="InterPro" id="IPR041706">
    <property type="entry name" value="YchF_N"/>
</dbReference>
<dbReference type="InterPro" id="IPR004095">
    <property type="entry name" value="TGS"/>
</dbReference>
<dbReference type="Gene3D" id="1.10.150.300">
    <property type="entry name" value="TGS-like domain"/>
    <property type="match status" value="1"/>
</dbReference>
<dbReference type="PANTHER" id="PTHR23305">
    <property type="entry name" value="OBG GTPASE FAMILY"/>
    <property type="match status" value="1"/>
</dbReference>
<feature type="domain" description="TGS" evidence="6">
    <location>
        <begin position="279"/>
        <end position="362"/>
    </location>
</feature>
<dbReference type="InterPro" id="IPR031167">
    <property type="entry name" value="G_OBG"/>
</dbReference>
<name>X1LC50_9ZZZZ</name>
<dbReference type="SUPFAM" id="SSF52540">
    <property type="entry name" value="P-loop containing nucleoside triphosphate hydrolases"/>
    <property type="match status" value="1"/>
</dbReference>
<evidence type="ECO:0000256" key="2">
    <source>
        <dbReference type="ARBA" id="ARBA00022723"/>
    </source>
</evidence>
<keyword evidence="2" id="KW-0479">Metal-binding</keyword>
<protein>
    <recommendedName>
        <fullName evidence="8">OBG-type G domain-containing protein</fullName>
    </recommendedName>
</protein>
<dbReference type="CDD" id="cd01900">
    <property type="entry name" value="YchF"/>
    <property type="match status" value="1"/>
</dbReference>
<dbReference type="InterPro" id="IPR013029">
    <property type="entry name" value="YchF_C"/>
</dbReference>
<dbReference type="GO" id="GO:0016887">
    <property type="term" value="F:ATP hydrolysis activity"/>
    <property type="evidence" value="ECO:0007669"/>
    <property type="project" value="InterPro"/>
</dbReference>
<evidence type="ECO:0000256" key="1">
    <source>
        <dbReference type="ARBA" id="ARBA00001946"/>
    </source>
</evidence>
<dbReference type="GO" id="GO:0005525">
    <property type="term" value="F:GTP binding"/>
    <property type="evidence" value="ECO:0007669"/>
    <property type="project" value="InterPro"/>
</dbReference>
<dbReference type="Pfam" id="PF01926">
    <property type="entry name" value="MMR_HSR1"/>
    <property type="match status" value="1"/>
</dbReference>
<dbReference type="InterPro" id="IPR004396">
    <property type="entry name" value="ATPase_YchF/OLA1"/>
</dbReference>
<reference evidence="7" key="1">
    <citation type="journal article" date="2014" name="Front. Microbiol.">
        <title>High frequency of phylogenetically diverse reductive dehalogenase-homologous genes in deep subseafloor sedimentary metagenomes.</title>
        <authorList>
            <person name="Kawai M."/>
            <person name="Futagami T."/>
            <person name="Toyoda A."/>
            <person name="Takaki Y."/>
            <person name="Nishi S."/>
            <person name="Hori S."/>
            <person name="Arai W."/>
            <person name="Tsubouchi T."/>
            <person name="Morono Y."/>
            <person name="Uchiyama I."/>
            <person name="Ito T."/>
            <person name="Fujiyama A."/>
            <person name="Inagaki F."/>
            <person name="Takami H."/>
        </authorList>
    </citation>
    <scope>NUCLEOTIDE SEQUENCE</scope>
    <source>
        <strain evidence="7">Expedition CK06-06</strain>
    </source>
</reference>
<dbReference type="AlphaFoldDB" id="X1LC50"/>
<dbReference type="InterPro" id="IPR012675">
    <property type="entry name" value="Beta-grasp_dom_sf"/>
</dbReference>
<evidence type="ECO:0000313" key="7">
    <source>
        <dbReference type="EMBL" id="GAH99969.1"/>
    </source>
</evidence>
<dbReference type="PROSITE" id="PS51710">
    <property type="entry name" value="G_OBG"/>
    <property type="match status" value="1"/>
</dbReference>
<dbReference type="PRINTS" id="PR00326">
    <property type="entry name" value="GTP1OBG"/>
</dbReference>
<dbReference type="Gene3D" id="3.10.20.30">
    <property type="match status" value="1"/>
</dbReference>
<dbReference type="InterPro" id="IPR023192">
    <property type="entry name" value="TGS-like_dom_sf"/>
</dbReference>
<dbReference type="EMBL" id="BARV01001770">
    <property type="protein sequence ID" value="GAH99969.1"/>
    <property type="molecule type" value="Genomic_DNA"/>
</dbReference>